<gene>
    <name evidence="1" type="ordered locus">GDI2920</name>
</gene>
<reference evidence="1 2" key="1">
    <citation type="journal article" date="2009" name="BMC Genomics">
        <title>Complete genome sequence of the sugarcane nitrogen-fixing endophyte Gluconacetobacter diazotrophicus Pal5.</title>
        <authorList>
            <person name="Bertalan M."/>
            <person name="Albano R."/>
            <person name="Padua V."/>
            <person name="Rouws L."/>
            <person name="Rojas C."/>
            <person name="Hemerly A."/>
            <person name="Teixeira K."/>
            <person name="Schwab S."/>
            <person name="Araujo J."/>
            <person name="Oliveira A."/>
            <person name="Franca L."/>
            <person name="Magalhaes V."/>
            <person name="Alqueres S."/>
            <person name="Cardoso A."/>
            <person name="Almeida W."/>
            <person name="Loureiro M.M."/>
            <person name="Nogueira E."/>
            <person name="Cidade D."/>
            <person name="Oliveira D."/>
            <person name="Simao T."/>
            <person name="Macedo J."/>
            <person name="Valadao A."/>
            <person name="Dreschsel M."/>
            <person name="Freitas F."/>
            <person name="Vidal M."/>
            <person name="Guedes H."/>
            <person name="Rodrigues E."/>
            <person name="Meneses C."/>
            <person name="Brioso P."/>
            <person name="Pozzer L."/>
            <person name="Figueiredo D."/>
            <person name="Montano H."/>
            <person name="Junior J."/>
            <person name="Filho G."/>
            <person name="Flores V."/>
            <person name="Ferreira B."/>
            <person name="Branco A."/>
            <person name="Gonzalez P."/>
            <person name="Guillobel H."/>
            <person name="Lemos M."/>
            <person name="Seibel L."/>
            <person name="Macedo J."/>
            <person name="Alves-Ferreira M."/>
            <person name="Sachetto-Martins G."/>
            <person name="Coelho A."/>
            <person name="Santos E."/>
            <person name="Amaral G."/>
            <person name="Neves A."/>
            <person name="Pacheco A.B."/>
            <person name="Carvalho D."/>
            <person name="Lery L."/>
            <person name="Bisch P."/>
            <person name="Rossle S.C."/>
            <person name="Urmenyi T."/>
            <person name="Kruger W.V."/>
            <person name="Martins O."/>
            <person name="Baldani J.I."/>
            <person name="Ferreira P.C."/>
        </authorList>
    </citation>
    <scope>NUCLEOTIDE SEQUENCE [LARGE SCALE GENOMIC DNA]</scope>
    <source>
        <strain evidence="2">ATCC 49037 / DSM 5601 / CCUG 37298 / CIP 103539 / LMG 7603 / PAl5</strain>
    </source>
</reference>
<dbReference type="KEGG" id="gdi:GDI2920"/>
<evidence type="ECO:0000313" key="1">
    <source>
        <dbReference type="EMBL" id="CAP56863.1"/>
    </source>
</evidence>
<organism evidence="1 2">
    <name type="scientific">Gluconacetobacter diazotrophicus (strain ATCC 49037 / DSM 5601 / CCUG 37298 / CIP 103539 / LMG 7603 / PAl5)</name>
    <dbReference type="NCBI Taxonomy" id="272568"/>
    <lineage>
        <taxon>Bacteria</taxon>
        <taxon>Pseudomonadati</taxon>
        <taxon>Pseudomonadota</taxon>
        <taxon>Alphaproteobacteria</taxon>
        <taxon>Acetobacterales</taxon>
        <taxon>Acetobacteraceae</taxon>
        <taxon>Gluconacetobacter</taxon>
    </lineage>
</organism>
<keyword evidence="2" id="KW-1185">Reference proteome</keyword>
<dbReference type="Proteomes" id="UP000001176">
    <property type="component" value="Chromosome"/>
</dbReference>
<protein>
    <submittedName>
        <fullName evidence="1">Uncharacterized protein</fullName>
    </submittedName>
</protein>
<name>A9HRA2_GLUDA</name>
<accession>A9HRA2</accession>
<dbReference type="AlphaFoldDB" id="A9HRA2"/>
<dbReference type="EMBL" id="AM889285">
    <property type="protein sequence ID" value="CAP56863.1"/>
    <property type="molecule type" value="Genomic_DNA"/>
</dbReference>
<sequence length="92" mass="10161">MQVIQAMEHMMHIATRVRMIPGEGKRAYLPGGVPEIVSTGPLGEPAIGIVALEREAGKVVKGLRGVRRQMDRRSHVGNTGRMCRHEAVPYNF</sequence>
<proteinExistence type="predicted"/>
<evidence type="ECO:0000313" key="2">
    <source>
        <dbReference type="Proteomes" id="UP000001176"/>
    </source>
</evidence>